<dbReference type="InterPro" id="IPR006103">
    <property type="entry name" value="Glyco_hydro_2_cat"/>
</dbReference>
<comment type="caution">
    <text evidence="9">The sequence shown here is derived from an EMBL/GenBank/DDBJ whole genome shotgun (WGS) entry which is preliminary data.</text>
</comment>
<dbReference type="InterPro" id="IPR013783">
    <property type="entry name" value="Ig-like_fold"/>
</dbReference>
<accession>A0A0C1IV02</accession>
<feature type="domain" description="Glycoside hydrolase family 2" evidence="8">
    <location>
        <begin position="706"/>
        <end position="808"/>
    </location>
</feature>
<dbReference type="OrthoDB" id="9801077at2"/>
<name>A0A0C1IV02_9BACT</name>
<gene>
    <name evidence="9" type="ORF">OI18_12000</name>
</gene>
<dbReference type="SUPFAM" id="SSF49303">
    <property type="entry name" value="beta-Galactosidase/glucuronidase domain"/>
    <property type="match status" value="1"/>
</dbReference>
<dbReference type="PANTHER" id="PTHR42732">
    <property type="entry name" value="BETA-GALACTOSIDASE"/>
    <property type="match status" value="1"/>
</dbReference>
<dbReference type="SUPFAM" id="SSF49373">
    <property type="entry name" value="Invasin/intimin cell-adhesion fragments"/>
    <property type="match status" value="1"/>
</dbReference>
<dbReference type="EMBL" id="JSVC01000013">
    <property type="protein sequence ID" value="KIC94339.1"/>
    <property type="molecule type" value="Genomic_DNA"/>
</dbReference>
<keyword evidence="3" id="KW-0326">Glycosidase</keyword>
<dbReference type="InterPro" id="IPR006101">
    <property type="entry name" value="Glyco_hydro_2"/>
</dbReference>
<protein>
    <recommendedName>
        <fullName evidence="11">Glycoside hydrolase</fullName>
    </recommendedName>
</protein>
<dbReference type="Proteomes" id="UP000031408">
    <property type="component" value="Unassembled WGS sequence"/>
</dbReference>
<evidence type="ECO:0000256" key="1">
    <source>
        <dbReference type="ARBA" id="ARBA00007401"/>
    </source>
</evidence>
<evidence type="ECO:0000313" key="10">
    <source>
        <dbReference type="Proteomes" id="UP000031408"/>
    </source>
</evidence>
<dbReference type="PROSITE" id="PS51257">
    <property type="entry name" value="PROKAR_LIPOPROTEIN"/>
    <property type="match status" value="1"/>
</dbReference>
<dbReference type="Pfam" id="PF18565">
    <property type="entry name" value="Glyco_hydro2_C5"/>
    <property type="match status" value="1"/>
</dbReference>
<feature type="domain" description="Glycoside hydrolase family 2 immunoglobulin-like beta-sandwich" evidence="4">
    <location>
        <begin position="199"/>
        <end position="309"/>
    </location>
</feature>
<dbReference type="Pfam" id="PF02837">
    <property type="entry name" value="Glyco_hydro_2_N"/>
    <property type="match status" value="1"/>
</dbReference>
<dbReference type="GO" id="GO:0005975">
    <property type="term" value="P:carbohydrate metabolic process"/>
    <property type="evidence" value="ECO:0007669"/>
    <property type="project" value="InterPro"/>
</dbReference>
<dbReference type="RefSeq" id="WP_039140100.1">
    <property type="nucleotide sequence ID" value="NZ_JSVC01000013.1"/>
</dbReference>
<evidence type="ECO:0000256" key="3">
    <source>
        <dbReference type="ARBA" id="ARBA00023295"/>
    </source>
</evidence>
<dbReference type="STRING" id="1349421.OI18_12000"/>
<evidence type="ECO:0000259" key="8">
    <source>
        <dbReference type="Pfam" id="PF18565"/>
    </source>
</evidence>
<dbReference type="Pfam" id="PF00703">
    <property type="entry name" value="Glyco_hydro_2"/>
    <property type="match status" value="1"/>
</dbReference>
<proteinExistence type="inferred from homology"/>
<feature type="domain" description="DUF4982" evidence="7">
    <location>
        <begin position="637"/>
        <end position="688"/>
    </location>
</feature>
<dbReference type="Gene3D" id="2.60.40.10">
    <property type="entry name" value="Immunoglobulins"/>
    <property type="match status" value="3"/>
</dbReference>
<feature type="domain" description="Glycoside hydrolase family 2 catalytic" evidence="5">
    <location>
        <begin position="318"/>
        <end position="470"/>
    </location>
</feature>
<dbReference type="InterPro" id="IPR008964">
    <property type="entry name" value="Invasin/intimin_cell_adhesion"/>
</dbReference>
<dbReference type="SUPFAM" id="SSF49785">
    <property type="entry name" value="Galactose-binding domain-like"/>
    <property type="match status" value="1"/>
</dbReference>
<evidence type="ECO:0000256" key="2">
    <source>
        <dbReference type="ARBA" id="ARBA00022801"/>
    </source>
</evidence>
<dbReference type="InterPro" id="IPR006102">
    <property type="entry name" value="Ig-like_GH2"/>
</dbReference>
<evidence type="ECO:0000259" key="7">
    <source>
        <dbReference type="Pfam" id="PF16355"/>
    </source>
</evidence>
<dbReference type="InterPro" id="IPR017853">
    <property type="entry name" value="GH"/>
</dbReference>
<dbReference type="Pfam" id="PF02836">
    <property type="entry name" value="Glyco_hydro_2_C"/>
    <property type="match status" value="1"/>
</dbReference>
<evidence type="ECO:0000259" key="5">
    <source>
        <dbReference type="Pfam" id="PF02836"/>
    </source>
</evidence>
<reference evidence="9 10" key="1">
    <citation type="submission" date="2014-11" db="EMBL/GenBank/DDBJ databases">
        <title>Genome sequence of Flavihumibacter solisilvae 3-3.</title>
        <authorList>
            <person name="Zhou G."/>
            <person name="Li M."/>
            <person name="Wang G."/>
        </authorList>
    </citation>
    <scope>NUCLEOTIDE SEQUENCE [LARGE SCALE GENOMIC DNA]</scope>
    <source>
        <strain evidence="9 10">3-3</strain>
    </source>
</reference>
<keyword evidence="10" id="KW-1185">Reference proteome</keyword>
<dbReference type="AlphaFoldDB" id="A0A0C1IV02"/>
<keyword evidence="2" id="KW-0378">Hydrolase</keyword>
<dbReference type="InterPro" id="IPR006104">
    <property type="entry name" value="Glyco_hydro_2_N"/>
</dbReference>
<feature type="domain" description="Glycosyl hydrolases family 2 sugar binding" evidence="6">
    <location>
        <begin position="99"/>
        <end position="193"/>
    </location>
</feature>
<dbReference type="GO" id="GO:0004553">
    <property type="term" value="F:hydrolase activity, hydrolyzing O-glycosyl compounds"/>
    <property type="evidence" value="ECO:0007669"/>
    <property type="project" value="InterPro"/>
</dbReference>
<dbReference type="InterPro" id="IPR023232">
    <property type="entry name" value="Glyco_hydro_2_AS"/>
</dbReference>
<dbReference type="InterPro" id="IPR032311">
    <property type="entry name" value="DUF4982"/>
</dbReference>
<dbReference type="Gene3D" id="2.60.120.260">
    <property type="entry name" value="Galactose-binding domain-like"/>
    <property type="match status" value="1"/>
</dbReference>
<organism evidence="9 10">
    <name type="scientific">Flavihumibacter solisilvae</name>
    <dbReference type="NCBI Taxonomy" id="1349421"/>
    <lineage>
        <taxon>Bacteria</taxon>
        <taxon>Pseudomonadati</taxon>
        <taxon>Bacteroidota</taxon>
        <taxon>Chitinophagia</taxon>
        <taxon>Chitinophagales</taxon>
        <taxon>Chitinophagaceae</taxon>
        <taxon>Flavihumibacter</taxon>
    </lineage>
</organism>
<dbReference type="Gene3D" id="3.20.20.80">
    <property type="entry name" value="Glycosidases"/>
    <property type="match status" value="1"/>
</dbReference>
<dbReference type="InterPro" id="IPR036156">
    <property type="entry name" value="Beta-gal/glucu_dom_sf"/>
</dbReference>
<evidence type="ECO:0000259" key="6">
    <source>
        <dbReference type="Pfam" id="PF02837"/>
    </source>
</evidence>
<dbReference type="Pfam" id="PF16355">
    <property type="entry name" value="DUF4982"/>
    <property type="match status" value="1"/>
</dbReference>
<dbReference type="PANTHER" id="PTHR42732:SF1">
    <property type="entry name" value="BETA-MANNOSIDASE"/>
    <property type="match status" value="1"/>
</dbReference>
<dbReference type="InterPro" id="IPR008979">
    <property type="entry name" value="Galactose-bd-like_sf"/>
</dbReference>
<sequence>MRLKGFGVLAIFAGAFQFTTACKEAELSINRTTSFDDGWKFTRDSITGAESPSFNDANWRELDLPHDWSIEDIPEQRDSITVGPFSKESPGKAATGHVLGGTGWYRKSFAIDAADSAKVISIYFEGAYMETDTWVNGHHVGNHPHGYTSFQYDITRFLNAPGKPNTIAVRVKNPGRNSRWYSGSGIYRHVWLTATDLVHIPQWGIQVTSHEITSQSATVKVNAVVVNKSAGRQVVEVRTRLVGPQGEQAGESKQEIDLAAGDSTSTMLQLKVSSPQLWTTEVPAMYKAEVDLLVNGSVKDRLVTPFGIRTVDISASNGFRLNGKTMKLQGGCIHHDNGLLGSAAIDRAEERKVELLKANGFNALRCSHNPPSEKLLEACDRLGMLVIDEPFDHWQKAKNPDDYHRFFDDWWERDFSSMILRDRNHPSIIMWSIGNEIEERADSSGVEITKRLKAKAQELDPTRKITEAVNEFWDHPGRPWSMTAPAFELLDVGGYNYQWWEYENDHAKFPDRVIMGTESVPKHALENWNLVEKHPYVIGDFVWTAMDYLGESGIGHTTYETGKIPQLRPWPWFNANCGDIDLIGGKKPQSYYRDVVWRRSKIEIAVHAPYPKGAVEQVSYWGWPDEEQSWTWPGSEGKPLEVKVYSRSPRVRLMLNGKTVGEKQTDSLLTANFEVPYEPGELKAVALESDSAGSVVLTSAGAPAALKILADRTNIKANRNDLSYVTVEVVDAKGNIVPHARLPIKWTLTGNGEIAGVGNADPADMGSFKSVIRNTFRGKMLVILRPKKGGGEMMLKVETPGLATAEVKVVAKD</sequence>
<dbReference type="InterPro" id="IPR051913">
    <property type="entry name" value="GH2_Domain-Containing"/>
</dbReference>
<evidence type="ECO:0008006" key="11">
    <source>
        <dbReference type="Google" id="ProtNLM"/>
    </source>
</evidence>
<dbReference type="PRINTS" id="PR00132">
    <property type="entry name" value="GLHYDRLASE2"/>
</dbReference>
<comment type="similarity">
    <text evidence="1">Belongs to the glycosyl hydrolase 2 family.</text>
</comment>
<dbReference type="PROSITE" id="PS00608">
    <property type="entry name" value="GLYCOSYL_HYDROL_F2_2"/>
    <property type="match status" value="1"/>
</dbReference>
<evidence type="ECO:0000313" key="9">
    <source>
        <dbReference type="EMBL" id="KIC94339.1"/>
    </source>
</evidence>
<evidence type="ECO:0000259" key="4">
    <source>
        <dbReference type="Pfam" id="PF00703"/>
    </source>
</evidence>
<dbReference type="InterPro" id="IPR040605">
    <property type="entry name" value="Glyco_hydro2_dom5"/>
</dbReference>
<dbReference type="SUPFAM" id="SSF51445">
    <property type="entry name" value="(Trans)glycosidases"/>
    <property type="match status" value="1"/>
</dbReference>